<keyword evidence="3" id="KW-1185">Reference proteome</keyword>
<evidence type="ECO:0000256" key="1">
    <source>
        <dbReference type="SAM" id="Coils"/>
    </source>
</evidence>
<dbReference type="EMBL" id="KN881908">
    <property type="protein sequence ID" value="KIY47941.1"/>
    <property type="molecule type" value="Genomic_DNA"/>
</dbReference>
<evidence type="ECO:0000313" key="3">
    <source>
        <dbReference type="Proteomes" id="UP000054144"/>
    </source>
</evidence>
<proteinExistence type="predicted"/>
<protein>
    <submittedName>
        <fullName evidence="2">Uncharacterized protein</fullName>
    </submittedName>
</protein>
<dbReference type="Proteomes" id="UP000054144">
    <property type="component" value="Unassembled WGS sequence"/>
</dbReference>
<feature type="coiled-coil region" evidence="1">
    <location>
        <begin position="278"/>
        <end position="305"/>
    </location>
</feature>
<evidence type="ECO:0000313" key="2">
    <source>
        <dbReference type="EMBL" id="KIY47941.1"/>
    </source>
</evidence>
<reference evidence="2 3" key="1">
    <citation type="journal article" date="2015" name="Fungal Genet. Biol.">
        <title>Evolution of novel wood decay mechanisms in Agaricales revealed by the genome sequences of Fistulina hepatica and Cylindrobasidium torrendii.</title>
        <authorList>
            <person name="Floudas D."/>
            <person name="Held B.W."/>
            <person name="Riley R."/>
            <person name="Nagy L.G."/>
            <person name="Koehler G."/>
            <person name="Ransdell A.S."/>
            <person name="Younus H."/>
            <person name="Chow J."/>
            <person name="Chiniquy J."/>
            <person name="Lipzen A."/>
            <person name="Tritt A."/>
            <person name="Sun H."/>
            <person name="Haridas S."/>
            <person name="LaButti K."/>
            <person name="Ohm R.A."/>
            <person name="Kues U."/>
            <person name="Blanchette R.A."/>
            <person name="Grigoriev I.V."/>
            <person name="Minto R.E."/>
            <person name="Hibbett D.S."/>
        </authorList>
    </citation>
    <scope>NUCLEOTIDE SEQUENCE [LARGE SCALE GENOMIC DNA]</scope>
    <source>
        <strain evidence="2 3">ATCC 64428</strain>
    </source>
</reference>
<keyword evidence="1" id="KW-0175">Coiled coil</keyword>
<accession>A0A0D7ADI4</accession>
<name>A0A0D7ADI4_9AGAR</name>
<sequence>MPEESVAKGLWLPPPPARLPTWMLSHVFTPQSLSRFRAVLRQGPPDDRTLSDYEDRFNACGIAFLAHGLLADDPDHFCPADKFHREALGLLEFLGGPTGEAARRMRDQYIQAVVELAEDLHCLYDRLTNGASMAMFLHASRDSVRGDEHVPDPRVYMTARFVDYMVHNSHIMLRAAVQGFSQCLSGAVASQLLMAYTNHNTGRGDLEDYGRTIRAGRPCHMVPSPVGMSNCFILPIEDSSRWRWTHLPDMATWPPLSYSNGPPRFSKVDRNPPAPMHSSDLYAENKRLQEEKQHLLNEIAALRFNDLTGDAGVIQIGDSSEDTGVYMDSDNEDMHMADPNDNAPPGCVSLATVACRSVEEKWEEAEFRCADLELELESRK</sequence>
<gene>
    <name evidence="2" type="ORF">FISHEDRAFT_74161</name>
</gene>
<dbReference type="AlphaFoldDB" id="A0A0D7ADI4"/>
<organism evidence="2 3">
    <name type="scientific">Fistulina hepatica ATCC 64428</name>
    <dbReference type="NCBI Taxonomy" id="1128425"/>
    <lineage>
        <taxon>Eukaryota</taxon>
        <taxon>Fungi</taxon>
        <taxon>Dikarya</taxon>
        <taxon>Basidiomycota</taxon>
        <taxon>Agaricomycotina</taxon>
        <taxon>Agaricomycetes</taxon>
        <taxon>Agaricomycetidae</taxon>
        <taxon>Agaricales</taxon>
        <taxon>Fistulinaceae</taxon>
        <taxon>Fistulina</taxon>
    </lineage>
</organism>